<dbReference type="Pfam" id="PF07727">
    <property type="entry name" value="RVT_2"/>
    <property type="match status" value="1"/>
</dbReference>
<dbReference type="AlphaFoldDB" id="A0A507DUU5"/>
<reference evidence="2 3" key="1">
    <citation type="journal article" date="2019" name="Sci. Rep.">
        <title>Comparative genomics of chytrid fungi reveal insights into the obligate biotrophic and pathogenic lifestyle of Synchytrium endobioticum.</title>
        <authorList>
            <person name="van de Vossenberg B.T.L.H."/>
            <person name="Warris S."/>
            <person name="Nguyen H.D.T."/>
            <person name="van Gent-Pelzer M.P.E."/>
            <person name="Joly D.L."/>
            <person name="van de Geest H.C."/>
            <person name="Bonants P.J.M."/>
            <person name="Smith D.S."/>
            <person name="Levesque C.A."/>
            <person name="van der Lee T.A.J."/>
        </authorList>
    </citation>
    <scope>NUCLEOTIDE SEQUENCE [LARGE SCALE GENOMIC DNA]</scope>
    <source>
        <strain evidence="2 3">CBS 809.83</strain>
    </source>
</reference>
<dbReference type="PANTHER" id="PTHR11439:SF467">
    <property type="entry name" value="INTEGRASE CATALYTIC DOMAIN-CONTAINING PROTEIN"/>
    <property type="match status" value="1"/>
</dbReference>
<keyword evidence="2" id="KW-0239">DNA-directed DNA polymerase</keyword>
<dbReference type="STRING" id="109895.A0A507DUU5"/>
<dbReference type="InterPro" id="IPR013103">
    <property type="entry name" value="RVT_2"/>
</dbReference>
<dbReference type="EMBL" id="QEAQ01000120">
    <property type="protein sequence ID" value="TPX55241.1"/>
    <property type="molecule type" value="Genomic_DNA"/>
</dbReference>
<organism evidence="2 3">
    <name type="scientific">Powellomyces hirtus</name>
    <dbReference type="NCBI Taxonomy" id="109895"/>
    <lineage>
        <taxon>Eukaryota</taxon>
        <taxon>Fungi</taxon>
        <taxon>Fungi incertae sedis</taxon>
        <taxon>Chytridiomycota</taxon>
        <taxon>Chytridiomycota incertae sedis</taxon>
        <taxon>Chytridiomycetes</taxon>
        <taxon>Spizellomycetales</taxon>
        <taxon>Powellomycetaceae</taxon>
        <taxon>Powellomyces</taxon>
    </lineage>
</organism>
<dbReference type="Proteomes" id="UP000318582">
    <property type="component" value="Unassembled WGS sequence"/>
</dbReference>
<dbReference type="InterPro" id="IPR043502">
    <property type="entry name" value="DNA/RNA_pol_sf"/>
</dbReference>
<evidence type="ECO:0000259" key="1">
    <source>
        <dbReference type="Pfam" id="PF07727"/>
    </source>
</evidence>
<feature type="domain" description="Reverse transcriptase Ty1/copia-type" evidence="1">
    <location>
        <begin position="24"/>
        <end position="123"/>
    </location>
</feature>
<sequence>MPLKALASHLGPSFDSERPYTRLAKDNAVYIRTLPGSDSLQYISVYVDDLLIFAKTKSEISSIKASLHNEFNMTDLAEVNHYLGMRVRRDYSQHVIYLDQESYVNDILERFGVQDCKPVNTPMDQTKLEPYKVENAKTSPNPQEGEYREIVGSLMYLMICTCPDIAVAVSMLSRFASNPSPQHLQAAKRVLCYLWGTSNYSLCIGRNNVTLHGYSDADWGNNIIDRQSITGYLFYIGNAGPVTWALKRQPTVALSSTESEYMALPFATQEPIWLCSLLQELQIPKYLDENARPTTIYKDNQSCISLAMNPMHHARTKHIDIQHHFFCDHIDKEIHLEYLPTAEMVADSLTKPLLAPAFEYHRESMCIKHYDNTITPMTKASMTELPNE</sequence>
<accession>A0A507DUU5</accession>
<dbReference type="CDD" id="cd09272">
    <property type="entry name" value="RNase_HI_RT_Ty1"/>
    <property type="match status" value="1"/>
</dbReference>
<protein>
    <submittedName>
        <fullName evidence="2">DNA-directed DNA polymerase</fullName>
    </submittedName>
</protein>
<dbReference type="PANTHER" id="PTHR11439">
    <property type="entry name" value="GAG-POL-RELATED RETROTRANSPOSON"/>
    <property type="match status" value="1"/>
</dbReference>
<keyword evidence="2" id="KW-0808">Transferase</keyword>
<gene>
    <name evidence="2" type="ORF">PhCBS80983_g05486</name>
</gene>
<keyword evidence="2" id="KW-0548">Nucleotidyltransferase</keyword>
<comment type="caution">
    <text evidence="2">The sequence shown here is derived from an EMBL/GenBank/DDBJ whole genome shotgun (WGS) entry which is preliminary data.</text>
</comment>
<proteinExistence type="predicted"/>
<dbReference type="GO" id="GO:0003887">
    <property type="term" value="F:DNA-directed DNA polymerase activity"/>
    <property type="evidence" value="ECO:0007669"/>
    <property type="project" value="UniProtKB-KW"/>
</dbReference>
<evidence type="ECO:0000313" key="3">
    <source>
        <dbReference type="Proteomes" id="UP000318582"/>
    </source>
</evidence>
<name>A0A507DUU5_9FUNG</name>
<evidence type="ECO:0000313" key="2">
    <source>
        <dbReference type="EMBL" id="TPX55241.1"/>
    </source>
</evidence>
<dbReference type="SUPFAM" id="SSF56672">
    <property type="entry name" value="DNA/RNA polymerases"/>
    <property type="match status" value="1"/>
</dbReference>
<keyword evidence="3" id="KW-1185">Reference proteome</keyword>